<reference evidence="8 9" key="1">
    <citation type="submission" date="2016-10" db="EMBL/GenBank/DDBJ databases">
        <authorList>
            <person name="Varghese N."/>
            <person name="Submissions S."/>
        </authorList>
    </citation>
    <scope>NUCLEOTIDE SEQUENCE [LARGE SCALE GENOMIC DNA]</scope>
    <source>
        <strain evidence="8 9">YR512</strain>
    </source>
</reference>
<evidence type="ECO:0000256" key="2">
    <source>
        <dbReference type="ARBA" id="ARBA00022475"/>
    </source>
</evidence>
<keyword evidence="7" id="KW-0406">Ion transport</keyword>
<feature type="transmembrane region" description="Helical" evidence="7">
    <location>
        <begin position="169"/>
        <end position="190"/>
    </location>
</feature>
<dbReference type="PANTHER" id="PTHR30341:SF0">
    <property type="entry name" value="NA(+)_H(+) ANTIPORTER NHAA"/>
    <property type="match status" value="1"/>
</dbReference>
<feature type="transmembrane region" description="Helical" evidence="7">
    <location>
        <begin position="245"/>
        <end position="266"/>
    </location>
</feature>
<evidence type="ECO:0000256" key="1">
    <source>
        <dbReference type="ARBA" id="ARBA00004429"/>
    </source>
</evidence>
<dbReference type="NCBIfam" id="NF007111">
    <property type="entry name" value="PRK09560.1"/>
    <property type="match status" value="1"/>
</dbReference>
<feature type="transmembrane region" description="Helical" evidence="7">
    <location>
        <begin position="202"/>
        <end position="225"/>
    </location>
</feature>
<keyword evidence="7" id="KW-0813">Transport</keyword>
<feature type="transmembrane region" description="Helical" evidence="7">
    <location>
        <begin position="352"/>
        <end position="372"/>
    </location>
</feature>
<dbReference type="NCBIfam" id="TIGR00773">
    <property type="entry name" value="NhaA"/>
    <property type="match status" value="1"/>
</dbReference>
<comment type="subcellular location">
    <subcellularLocation>
        <location evidence="1">Cell inner membrane</location>
        <topology evidence="1">Multi-pass membrane protein</topology>
    </subcellularLocation>
    <subcellularLocation>
        <location evidence="7">Cell membrane</location>
        <topology evidence="7">Multi-pass membrane protein</topology>
    </subcellularLocation>
</comment>
<protein>
    <recommendedName>
        <fullName evidence="7">Na(+)/H(+) antiporter NhaA</fullName>
    </recommendedName>
    <alternativeName>
        <fullName evidence="7">Sodium/proton antiporter NhaA</fullName>
    </alternativeName>
</protein>
<evidence type="ECO:0000313" key="8">
    <source>
        <dbReference type="EMBL" id="SFK33593.1"/>
    </source>
</evidence>
<keyword evidence="7" id="KW-0050">Antiport</keyword>
<dbReference type="HAMAP" id="MF_01844">
    <property type="entry name" value="NhaA"/>
    <property type="match status" value="1"/>
</dbReference>
<proteinExistence type="inferred from homology"/>
<evidence type="ECO:0000256" key="7">
    <source>
        <dbReference type="HAMAP-Rule" id="MF_01844"/>
    </source>
</evidence>
<feature type="transmembrane region" description="Helical" evidence="7">
    <location>
        <begin position="111"/>
        <end position="130"/>
    </location>
</feature>
<keyword evidence="6 7" id="KW-0739">Sodium transport</keyword>
<accession>A0A1I3YP81</accession>
<keyword evidence="7" id="KW-0915">Sodium</keyword>
<dbReference type="PANTHER" id="PTHR30341">
    <property type="entry name" value="SODIUM ION/PROTON ANTIPORTER NHAA-RELATED"/>
    <property type="match status" value="1"/>
</dbReference>
<dbReference type="EMBL" id="FOSD01000006">
    <property type="protein sequence ID" value="SFK33593.1"/>
    <property type="molecule type" value="Genomic_DNA"/>
</dbReference>
<dbReference type="RefSeq" id="WP_091003897.1">
    <property type="nucleotide sequence ID" value="NZ_FOSD01000006.1"/>
</dbReference>
<feature type="transmembrane region" description="Helical" evidence="7">
    <location>
        <begin position="278"/>
        <end position="302"/>
    </location>
</feature>
<name>A0A1I3YP81_9GAMM</name>
<feature type="transmembrane region" description="Helical" evidence="7">
    <location>
        <begin position="318"/>
        <end position="340"/>
    </location>
</feature>
<organism evidence="8 9">
    <name type="scientific">Candidatus Pantoea symbiotica</name>
    <dbReference type="NCBI Taxonomy" id="1884370"/>
    <lineage>
        <taxon>Bacteria</taxon>
        <taxon>Pseudomonadati</taxon>
        <taxon>Pseudomonadota</taxon>
        <taxon>Gammaproteobacteria</taxon>
        <taxon>Enterobacterales</taxon>
        <taxon>Erwiniaceae</taxon>
        <taxon>Pantoea</taxon>
    </lineage>
</organism>
<evidence type="ECO:0000256" key="4">
    <source>
        <dbReference type="ARBA" id="ARBA00022989"/>
    </source>
</evidence>
<feature type="transmembrane region" description="Helical" evidence="7">
    <location>
        <begin position="12"/>
        <end position="30"/>
    </location>
</feature>
<keyword evidence="9" id="KW-1185">Reference proteome</keyword>
<keyword evidence="5 7" id="KW-0472">Membrane</keyword>
<keyword evidence="3 7" id="KW-0812">Transmembrane</keyword>
<sequence>MKKLLHSPLAPGLLLIMLSVTAIIMENTAADGLYHQLVHASLGGWQVEKVVNDVLMSVFFLLVGLEIKRELLSGKLAQWDQRILPGAAALGGMLVPAACFVFFNHDNPQALNGWAIPSATDIAFSLGVLAMMGDKVPPSLRVFLAALAIIDDLGAVIIIAAFYTHSLSLIMLGGAAAVTLCLIILNKSGVKSLSAYLLTGMLLWYFVYHSGVHATVAGVILALSIPHTARTHAQFSPLSRLEVKLSPWVAFLIVPVFGFVNAGVNLKGISAEQLLSPIPVGIALGLFVGKQLGVATVSWLLIRLRMARMPEGATAVQFYGVAILCGIGFTMSLFIGGLAFPGDDVMQTELKVGVLAGSALSALAGLIFLKLATVSRHNEQVA</sequence>
<comment type="caution">
    <text evidence="8">The sequence shown here is derived from an EMBL/GenBank/DDBJ whole genome shotgun (WGS) entry which is preliminary data.</text>
</comment>
<comment type="function">
    <text evidence="7">Na(+)/H(+) antiporter that extrudes sodium in exchange for external protons.</text>
</comment>
<comment type="similarity">
    <text evidence="7">Belongs to the NhaA Na(+)/H(+) (TC 2.A.33) antiporter family.</text>
</comment>
<feature type="transmembrane region" description="Helical" evidence="7">
    <location>
        <begin position="142"/>
        <end position="163"/>
    </location>
</feature>
<dbReference type="Pfam" id="PF06965">
    <property type="entry name" value="Na_H_antiport_1"/>
    <property type="match status" value="1"/>
</dbReference>
<feature type="transmembrane region" description="Helical" evidence="7">
    <location>
        <begin position="87"/>
        <end position="105"/>
    </location>
</feature>
<gene>
    <name evidence="7" type="primary">nhaA</name>
    <name evidence="8" type="ORF">SAMN05518863_106159</name>
</gene>
<dbReference type="InterPro" id="IPR004670">
    <property type="entry name" value="NhaA"/>
</dbReference>
<evidence type="ECO:0000256" key="3">
    <source>
        <dbReference type="ARBA" id="ARBA00022692"/>
    </source>
</evidence>
<keyword evidence="4 7" id="KW-1133">Transmembrane helix</keyword>
<dbReference type="Proteomes" id="UP000198841">
    <property type="component" value="Unassembled WGS sequence"/>
</dbReference>
<dbReference type="Gene3D" id="1.20.1530.10">
    <property type="entry name" value="Na+/H+ antiporter like domain"/>
    <property type="match status" value="1"/>
</dbReference>
<comment type="catalytic activity">
    <reaction evidence="7">
        <text>Na(+)(in) + 2 H(+)(out) = Na(+)(out) + 2 H(+)(in)</text>
        <dbReference type="Rhea" id="RHEA:29251"/>
        <dbReference type="ChEBI" id="CHEBI:15378"/>
        <dbReference type="ChEBI" id="CHEBI:29101"/>
    </reaction>
</comment>
<dbReference type="InterPro" id="IPR023171">
    <property type="entry name" value="Na/H_antiporter_dom_sf"/>
</dbReference>
<dbReference type="NCBIfam" id="NF007112">
    <property type="entry name" value="PRK09561.1"/>
    <property type="match status" value="1"/>
</dbReference>
<evidence type="ECO:0000256" key="6">
    <source>
        <dbReference type="ARBA" id="ARBA00023201"/>
    </source>
</evidence>
<evidence type="ECO:0000256" key="5">
    <source>
        <dbReference type="ARBA" id="ARBA00023136"/>
    </source>
</evidence>
<evidence type="ECO:0000313" key="9">
    <source>
        <dbReference type="Proteomes" id="UP000198841"/>
    </source>
</evidence>
<keyword evidence="2 7" id="KW-1003">Cell membrane</keyword>